<feature type="region of interest" description="Disordered" evidence="1">
    <location>
        <begin position="143"/>
        <end position="162"/>
    </location>
</feature>
<accession>A0A976MA93</accession>
<protein>
    <recommendedName>
        <fullName evidence="4">PHD-type domain-containing protein</fullName>
    </recommendedName>
</protein>
<evidence type="ECO:0000256" key="1">
    <source>
        <dbReference type="SAM" id="MobiDB-lite"/>
    </source>
</evidence>
<feature type="compositionally biased region" description="Acidic residues" evidence="1">
    <location>
        <begin position="940"/>
        <end position="965"/>
    </location>
</feature>
<name>A0A976MA93_THEOR</name>
<feature type="region of interest" description="Disordered" evidence="1">
    <location>
        <begin position="692"/>
        <end position="722"/>
    </location>
</feature>
<feature type="compositionally biased region" description="Low complexity" evidence="1">
    <location>
        <begin position="143"/>
        <end position="153"/>
    </location>
</feature>
<feature type="compositionally biased region" description="Low complexity" evidence="1">
    <location>
        <begin position="1197"/>
        <end position="1214"/>
    </location>
</feature>
<feature type="compositionally biased region" description="Low complexity" evidence="1">
    <location>
        <begin position="1136"/>
        <end position="1154"/>
    </location>
</feature>
<evidence type="ECO:0000313" key="2">
    <source>
        <dbReference type="EMBL" id="UKK00544.2"/>
    </source>
</evidence>
<reference evidence="2" key="1">
    <citation type="submission" date="2022-07" db="EMBL/GenBank/DDBJ databases">
        <title>Evaluation of T. orientalis genome assembly methods using nanopore sequencing and analysis of variation between genomes.</title>
        <authorList>
            <person name="Yam J."/>
            <person name="Micallef M.L."/>
            <person name="Liu M."/>
            <person name="Djordjevic S.P."/>
            <person name="Bogema D.R."/>
            <person name="Jenkins C."/>
        </authorList>
    </citation>
    <scope>NUCLEOTIDE SEQUENCE</scope>
    <source>
        <strain evidence="2">Goon Nure</strain>
    </source>
</reference>
<evidence type="ECO:0008006" key="4">
    <source>
        <dbReference type="Google" id="ProtNLM"/>
    </source>
</evidence>
<feature type="region of interest" description="Disordered" evidence="1">
    <location>
        <begin position="914"/>
        <end position="980"/>
    </location>
</feature>
<feature type="region of interest" description="Disordered" evidence="1">
    <location>
        <begin position="1856"/>
        <end position="1879"/>
    </location>
</feature>
<sequence length="1901" mass="211628">MNRGTRVKQPTNEPYFSFENFMFSNLTRVTTEEKECQICRRITTVAYLYKDITYYSHYECLSLYFLYRFFSITKSTHYSLKEANNASSEFSSDNANINNECDSVDNTNALNQDESTVGRDGSRAIGMELDGVESMSVDNAADDSATTSADVGSKGNNQGTTSTLGSNTQFITLYDIYKGNIQEPLDYDFYGTLSVEDRPAGNKKRRCYSCGITEPHFKCFVQECNNYMHVNCSGNGHMVVYTNPLVNLNVYTALRNKPMNVIAPIIINSSGNQTGEVGPSEQELVIDNYLKFNIIHVKDRFISYRFMLCYRHINDTIISNIKLLFLYRFMVIKEYQYVHTIINVIAEYNASLAKTKEDRKNRTLYRPLQVNGLTPSLSVSTPTSSIEMLGDKKLQPETIGINREARKPQKMLPKREVGMKNEFRRDMMMLRNRSELGRTEYDPAEEKEDRRNALMINNLMCEYNLYKKSNVQKNNKPFNPSNFNILFQPTTLSINIDTSSNMSGVVDVNLVNIRDDEVLENDIRLLLNLSGQITNIHELKKMTIQNEFNIQNVVQIIKQLLYTPKHTDSSELTHLKNINSMNKVSREGSEEYEQQETSTEALTEKDIYRSVMKKPKFALLKLYNKYVWMCMTKLESGFRGEEEAVDSRMVMLEYVVLSSMEYIYIKNIVNSMYYHNNTVMLLMHAGSKNNKLKGTEEEVGSASGASSAEGVSESTSSASGETGRGDVINLCGYSWDMNPPLYKFYKVHHSNTHSPTNGSSGSNTGSGNLVITSNTSTTKSTGGVNAGKTSDGEDTDQYQNCFVYKQSIAILSALKSINNNIETYKKNIEKNIAKDSVKYNNLCFDTGYVDFFNNVSTALHRYNHFKQSIRRSILHYNPVDASNNLDYMKHSDANDATSNADKGYSVNTTGDGKYIAGKTTDGNYTQNNNGAERSYNDNNGGDEDTNNNEGEGNESDNNGMDEDEPGYSHKRKSTIGGNGNGNVIGGVSGSLTSISSSGIKGGDSKYFGKKSSSTSRLKSEEVGYSRSGSSSSTKKEDDEEYHVAIDTSTGRGGSTTNTRAEDEKRGTSLASGRMRRSTSLSSGLRSKRHSATTSNSRYAEKNYEADTSVGAGGTSRGAGDRGVGSKASSGTMNTRSNAGSSNIGNHNANIGNHNANIGNHSANIGTSGINSTGIVSSGLGKRYSVIRSVDSNHGAINSGSNKRSSNSSGNNVSNAKGDDDVSNNEDEDNDPAEISEVGNQSSVGGGYGSYKSSIGTEETGGGENEKERGGKVKITKEYCSVCLLSELSHKHILIQCQKCYLRIHYKCYYNYRLSNLLNNPTASPAPKDKETKTGFYCDPCSKEYNQRYETNYNSAICISCLSSGGAMKAIYTPSSITSHSGNYQMYRGGYGGDKMSQGIGSNHQSSNYQYDLKINEMNKQGYRGVSYGSGTVNGYGGYAGGAYTNMNMRAKNTKGDKKSGEDEKWIHLICLVFLMPKVVCYDFVNLNQWYLPNTMETMWTCSICGVVGGIQVKCTYSSQGEKEEEYDEGYNVGVSSYRREMENSLNGMVNGSSINRDSMVNGSTINGSNMVHGTSINRDNMVNGSSINRDNMLNGTSMNVDGMVNGTNINRNFKNQQQNHNHVNSNPNGSNDKGYGDSKINGRCDCELTFHPMCCLLSGCYIRYSNKNNINLKQYQLHTFMSNFFNEAMQSEGQDEQNTYNNTNHTKNVSTRRDLDSVLNNLFQSIVLEPLCLKHTIELHTERFVREQTANRCYAYTHYLYHPDGFKNKKKYNSLPLEPIYSPVTITKNGPVKSQPRILPQHYDSNFPVDVVTKRAKYNEPYLISVVYGLPKAMCGDVPKYGITAITNYLSNSQQCNNQHNNSQSGTSQNNSQQSKGSEIKNMCDDKMWIPKLQQQYMINK</sequence>
<dbReference type="InterPro" id="IPR013083">
    <property type="entry name" value="Znf_RING/FYVE/PHD"/>
</dbReference>
<proteinExistence type="predicted"/>
<dbReference type="Proteomes" id="UP000244811">
    <property type="component" value="Chromosome 1"/>
</dbReference>
<feature type="region of interest" description="Disordered" evidence="1">
    <location>
        <begin position="1192"/>
        <end position="1268"/>
    </location>
</feature>
<feature type="region of interest" description="Disordered" evidence="1">
    <location>
        <begin position="996"/>
        <end position="1154"/>
    </location>
</feature>
<organism evidence="2 3">
    <name type="scientific">Theileria orientalis</name>
    <dbReference type="NCBI Taxonomy" id="68886"/>
    <lineage>
        <taxon>Eukaryota</taxon>
        <taxon>Sar</taxon>
        <taxon>Alveolata</taxon>
        <taxon>Apicomplexa</taxon>
        <taxon>Aconoidasida</taxon>
        <taxon>Piroplasmida</taxon>
        <taxon>Theileriidae</taxon>
        <taxon>Theileria</taxon>
    </lineage>
</organism>
<gene>
    <name evidence="2" type="ORF">MACK_000618</name>
</gene>
<dbReference type="Gene3D" id="3.30.40.10">
    <property type="entry name" value="Zinc/RING finger domain, C3HC4 (zinc finger)"/>
    <property type="match status" value="1"/>
</dbReference>
<feature type="compositionally biased region" description="Low complexity" evidence="1">
    <location>
        <begin position="700"/>
        <end position="721"/>
    </location>
</feature>
<feature type="region of interest" description="Disordered" evidence="1">
    <location>
        <begin position="752"/>
        <end position="791"/>
    </location>
</feature>
<feature type="compositionally biased region" description="Polar residues" evidence="1">
    <location>
        <begin position="920"/>
        <end position="931"/>
    </location>
</feature>
<feature type="compositionally biased region" description="Acidic residues" evidence="1">
    <location>
        <begin position="1220"/>
        <end position="1233"/>
    </location>
</feature>
<feature type="compositionally biased region" description="Polar residues" evidence="1">
    <location>
        <begin position="1126"/>
        <end position="1135"/>
    </location>
</feature>
<dbReference type="EMBL" id="CP056069">
    <property type="protein sequence ID" value="UKK00544.2"/>
    <property type="molecule type" value="Genomic_DNA"/>
</dbReference>
<feature type="compositionally biased region" description="Gly residues" evidence="1">
    <location>
        <begin position="1110"/>
        <end position="1122"/>
    </location>
</feature>
<evidence type="ECO:0000313" key="3">
    <source>
        <dbReference type="Proteomes" id="UP000244811"/>
    </source>
</evidence>
<feature type="compositionally biased region" description="Low complexity" evidence="1">
    <location>
        <begin position="752"/>
        <end position="781"/>
    </location>
</feature>
<feature type="compositionally biased region" description="Low complexity" evidence="1">
    <location>
        <begin position="1856"/>
        <end position="1875"/>
    </location>
</feature>